<reference evidence="1" key="1">
    <citation type="submission" date="2018-10" db="EMBL/GenBank/DDBJ databases">
        <title>Hidden diversity of soil giant viruses.</title>
        <authorList>
            <person name="Schulz F."/>
            <person name="Alteio L."/>
            <person name="Goudeau D."/>
            <person name="Ryan E.M."/>
            <person name="Malmstrom R.R."/>
            <person name="Blanchard J."/>
            <person name="Woyke T."/>
        </authorList>
    </citation>
    <scope>NUCLEOTIDE SEQUENCE</scope>
    <source>
        <strain evidence="1">HYV1</strain>
    </source>
</reference>
<dbReference type="EMBL" id="MK072402">
    <property type="protein sequence ID" value="AYV84262.1"/>
    <property type="molecule type" value="Genomic_DNA"/>
</dbReference>
<gene>
    <name evidence="1" type="ORF">Hyperionvirus20_40</name>
</gene>
<accession>A0A3G5AAX0</accession>
<sequence>MNSGLNLNLKLTMAVSPVRSASFPSLSSLEKRRRAVWQMGPAWMKGE</sequence>
<evidence type="ECO:0000313" key="1">
    <source>
        <dbReference type="EMBL" id="AYV84262.1"/>
    </source>
</evidence>
<protein>
    <submittedName>
        <fullName evidence="1">Uncharacterized protein</fullName>
    </submittedName>
</protein>
<organism evidence="1">
    <name type="scientific">Hyperionvirus sp</name>
    <dbReference type="NCBI Taxonomy" id="2487770"/>
    <lineage>
        <taxon>Viruses</taxon>
        <taxon>Varidnaviria</taxon>
        <taxon>Bamfordvirae</taxon>
        <taxon>Nucleocytoviricota</taxon>
        <taxon>Megaviricetes</taxon>
        <taxon>Imitervirales</taxon>
        <taxon>Mimiviridae</taxon>
        <taxon>Klosneuvirinae</taxon>
    </lineage>
</organism>
<name>A0A3G5AAX0_9VIRU</name>
<proteinExistence type="predicted"/>